<feature type="transmembrane region" description="Helical" evidence="12">
    <location>
        <begin position="121"/>
        <end position="143"/>
    </location>
</feature>
<feature type="transmembrane region" description="Helical" evidence="12">
    <location>
        <begin position="436"/>
        <end position="456"/>
    </location>
</feature>
<dbReference type="Pfam" id="PF00999">
    <property type="entry name" value="Na_H_Exchanger"/>
    <property type="match status" value="1"/>
</dbReference>
<evidence type="ECO:0000256" key="10">
    <source>
        <dbReference type="ARBA" id="ARBA00047912"/>
    </source>
</evidence>
<feature type="domain" description="Cation/H+ exchanger transmembrane" evidence="13">
    <location>
        <begin position="118"/>
        <end position="487"/>
    </location>
</feature>
<feature type="region of interest" description="Disordered" evidence="11">
    <location>
        <begin position="1438"/>
        <end position="1462"/>
    </location>
</feature>
<evidence type="ECO:0000256" key="7">
    <source>
        <dbReference type="ARBA" id="ARBA00023136"/>
    </source>
</evidence>
<feature type="compositionally biased region" description="Low complexity" evidence="11">
    <location>
        <begin position="764"/>
        <end position="777"/>
    </location>
</feature>
<feature type="region of interest" description="Disordered" evidence="11">
    <location>
        <begin position="692"/>
        <end position="873"/>
    </location>
</feature>
<feature type="compositionally biased region" description="Polar residues" evidence="11">
    <location>
        <begin position="808"/>
        <end position="822"/>
    </location>
</feature>
<feature type="compositionally biased region" description="Polar residues" evidence="11">
    <location>
        <begin position="900"/>
        <end position="915"/>
    </location>
</feature>
<dbReference type="GO" id="GO:0015386">
    <property type="term" value="F:potassium:proton antiporter activity"/>
    <property type="evidence" value="ECO:0007669"/>
    <property type="project" value="TreeGrafter"/>
</dbReference>
<dbReference type="PANTHER" id="PTHR10110">
    <property type="entry name" value="SODIUM/HYDROGEN EXCHANGER"/>
    <property type="match status" value="1"/>
</dbReference>
<reference evidence="14 15" key="1">
    <citation type="journal article" date="2024" name="Nat. Commun.">
        <title>Phylogenomics reveals the evolutionary origins of lichenization in chlorophyte algae.</title>
        <authorList>
            <person name="Puginier C."/>
            <person name="Libourel C."/>
            <person name="Otte J."/>
            <person name="Skaloud P."/>
            <person name="Haon M."/>
            <person name="Grisel S."/>
            <person name="Petersen M."/>
            <person name="Berrin J.G."/>
            <person name="Delaux P.M."/>
            <person name="Dal Grande F."/>
            <person name="Keller J."/>
        </authorList>
    </citation>
    <scope>NUCLEOTIDE SEQUENCE [LARGE SCALE GENOMIC DNA]</scope>
    <source>
        <strain evidence="14 15">SAG 2145</strain>
    </source>
</reference>
<feature type="transmembrane region" description="Helical" evidence="12">
    <location>
        <begin position="360"/>
        <end position="379"/>
    </location>
</feature>
<gene>
    <name evidence="14" type="ORF">WJX74_009233</name>
</gene>
<dbReference type="Gene3D" id="2.60.120.10">
    <property type="entry name" value="Jelly Rolls"/>
    <property type="match status" value="1"/>
</dbReference>
<keyword evidence="6" id="KW-0406">Ion transport</keyword>
<comment type="subcellular location">
    <subcellularLocation>
        <location evidence="1">Membrane</location>
        <topology evidence="1">Multi-pass membrane protein</topology>
    </subcellularLocation>
</comment>
<keyword evidence="4 12" id="KW-1133">Transmembrane helix</keyword>
<feature type="region of interest" description="Disordered" evidence="11">
    <location>
        <begin position="563"/>
        <end position="668"/>
    </location>
</feature>
<dbReference type="InterPro" id="IPR000595">
    <property type="entry name" value="cNMP-bd_dom"/>
</dbReference>
<feature type="compositionally biased region" description="Basic and acidic residues" evidence="11">
    <location>
        <begin position="1401"/>
        <end position="1410"/>
    </location>
</feature>
<organism evidence="14 15">
    <name type="scientific">Apatococcus lobatus</name>
    <dbReference type="NCBI Taxonomy" id="904363"/>
    <lineage>
        <taxon>Eukaryota</taxon>
        <taxon>Viridiplantae</taxon>
        <taxon>Chlorophyta</taxon>
        <taxon>core chlorophytes</taxon>
        <taxon>Trebouxiophyceae</taxon>
        <taxon>Chlorellales</taxon>
        <taxon>Chlorellaceae</taxon>
        <taxon>Apatococcus</taxon>
    </lineage>
</organism>
<evidence type="ECO:0000256" key="1">
    <source>
        <dbReference type="ARBA" id="ARBA00004141"/>
    </source>
</evidence>
<evidence type="ECO:0000259" key="13">
    <source>
        <dbReference type="Pfam" id="PF00999"/>
    </source>
</evidence>
<evidence type="ECO:0000256" key="5">
    <source>
        <dbReference type="ARBA" id="ARBA00023053"/>
    </source>
</evidence>
<feature type="transmembrane region" description="Helical" evidence="12">
    <location>
        <begin position="468"/>
        <end position="486"/>
    </location>
</feature>
<feature type="transmembrane region" description="Helical" evidence="12">
    <location>
        <begin position="399"/>
        <end position="424"/>
    </location>
</feature>
<keyword evidence="8" id="KW-0739">Sodium transport</keyword>
<keyword evidence="5" id="KW-0915">Sodium</keyword>
<feature type="region of interest" description="Disordered" evidence="11">
    <location>
        <begin position="887"/>
        <end position="915"/>
    </location>
</feature>
<sequence length="1648" mass="179286">MMQPAWLPNAAGAFKSFGNSLIAPNPNKTDPYVFCHAHNVSYSHPVDDKDHFNWCTVPGKTYDAVLFAGFAVLCACLLQGKFSALWVLLAGGLCQGLAVPFNLGPVRNALALWLGIEPADLFLYIFLPPMLLDAAVRIDYFLLKKVLPQVLAFAFLLVSASTVAMIPVLQYMFGLAGMGWTWQHAALFAAMLGSTDCVAVSAVLKAAGGPEELIVLLEGESLFNDATSIVLFEVFFEMVKTVERGEQSGSTIAAETLTITSKIVYMAAGGLAIGIAFGLVTVQLLKALKWRGLAQPPQELSLSVAMAYLCFYAANGPGKVSGPIAVVCFGLFGAATSRWDMTVNTAASSKFDTFWDTLSYGMNGLVFFFAGVSSVNFFIRSSEELVSDKGQIAAIWTTFWRLPLVWIALYAVRGICIAALNYCFQAARKGIPWNATIFLTFGGLRGAISLILAQLLVTQQEPAEDVGVTAQIALWTSGIVLLTLLFNAPFIPKLLDWTGLVQLSPIKAKMHAKAVRAFIRHTKTLIQDLQNNEDELFRGVDWVAVARYVDFRKDLRAIAGPAGLGREEEGPMLLDGQSRKRSVQSSARGGSEDVNEEMQHLLEGSTTSSGADEGGDGHQDEDDQRRRYKDQENTFSSGLSTDEEDEGQAWAESHEYDPTDSGTQPETGSVIDKEAANEMLKEHHSEFNADIPFYGHQYGHQNTNQVDQQSNNGRGQDGASGRSPGGPSVYDAANPSFAPTPDAEASSLPDHPDEMNHHIVDMPSSSAQHQASAGARSPENGTMENRIPDSDQDATGQQEPEPEEESWLQRSSRLLLGQTSGTKAPDQPVLGQLKSSKQDSHRLVLPLPIIKPPLVSPGSSDRKQQEKSRALPEVHWAVTDFQQLAEQRRQQRGSLDSRRSLQGASRQPSQNQNAWSNDVQNAMSMAGSDDEGDEIDEENKEVELVEARVRLMAGLKNYFYEKRSQGLISAQGIRMLDMAVNACMDEPAGPLSLWARIEKEACGGLMVRTLASTLFALRRFIIASRSYHPKWLSDTFLHKPALLLAEFVGGLLSAKMLAGVEVAVEFWLALGHKSSQPQWTHMSDKSDILPNEVAQERAAAWHFIIDMEVEAPARFQAIQSYRATMALLRQQILFVETLRSSGMVEEHEAKEMLDPIDERERTLSQQGAVWRSPPLTEVVRNLPCLRTLPGPLFNALLERGSLVTYKKGEVIWRPDQPSAELDERHGGKQGFQRGVPCKASGIYIIMAGLARTTYTLPGQASEDCFLGGGSVVGLLAALLGERMPGAGPVEATGNALGQGPVVFYLPQDLVSRICSRGQPPESSRDEEEQDGIDRARSKVSPQAVGKLREDLFRLCALHIMERLKGEVGAAAMAHFQHLAIARARRQTQRHIAKQNHANAAAEEKSGRKVQDVQPGAVSKAAGDQLNEALGASLSDLTQDQEEQEMMGSHEDHGTPSSQEELSDEALLASMDANRFWKEGQRRAGDVLAKLKQDLLGASLVQLKPNQVFRQSSSLVLLKGNLHVTAQASKPPPSTSQDDSDSAGEAGASGRKLTATIEHSGPCVLPWLWEVVAHGEDVILVPQPINLLTGSDGAWIMVTESAFEDDGPAVAEAEQGHLDRLALSTDTVQVAAPNQAGQGSAREVQITLK</sequence>
<evidence type="ECO:0000256" key="6">
    <source>
        <dbReference type="ARBA" id="ARBA00023065"/>
    </source>
</evidence>
<dbReference type="SUPFAM" id="SSF51206">
    <property type="entry name" value="cAMP-binding domain-like"/>
    <property type="match status" value="1"/>
</dbReference>
<dbReference type="Proteomes" id="UP001438707">
    <property type="component" value="Unassembled WGS sequence"/>
</dbReference>
<evidence type="ECO:0000313" key="15">
    <source>
        <dbReference type="Proteomes" id="UP001438707"/>
    </source>
</evidence>
<evidence type="ECO:0000313" key="14">
    <source>
        <dbReference type="EMBL" id="KAK9835846.1"/>
    </source>
</evidence>
<dbReference type="GO" id="GO:0098719">
    <property type="term" value="P:sodium ion import across plasma membrane"/>
    <property type="evidence" value="ECO:0007669"/>
    <property type="project" value="TreeGrafter"/>
</dbReference>
<dbReference type="PANTHER" id="PTHR10110:SF197">
    <property type="entry name" value="SODIUM_HYDROGEN EXCHANGER"/>
    <property type="match status" value="1"/>
</dbReference>
<name>A0AAW1RQ28_9CHLO</name>
<dbReference type="InterPro" id="IPR014710">
    <property type="entry name" value="RmlC-like_jellyroll"/>
</dbReference>
<feature type="region of interest" description="Disordered" evidence="11">
    <location>
        <begin position="1525"/>
        <end position="1549"/>
    </location>
</feature>
<feature type="transmembrane region" description="Helical" evidence="12">
    <location>
        <begin position="263"/>
        <end position="285"/>
    </location>
</feature>
<evidence type="ECO:0000256" key="9">
    <source>
        <dbReference type="ARBA" id="ARBA00047524"/>
    </source>
</evidence>
<feature type="transmembrane region" description="Helical" evidence="12">
    <location>
        <begin position="61"/>
        <end position="78"/>
    </location>
</feature>
<evidence type="ECO:0000256" key="12">
    <source>
        <dbReference type="SAM" id="Phobius"/>
    </source>
</evidence>
<dbReference type="InterPro" id="IPR006153">
    <property type="entry name" value="Cation/H_exchanger_TM"/>
</dbReference>
<feature type="transmembrane region" description="Helical" evidence="12">
    <location>
        <begin position="150"/>
        <end position="173"/>
    </location>
</feature>
<evidence type="ECO:0000256" key="3">
    <source>
        <dbReference type="ARBA" id="ARBA00022692"/>
    </source>
</evidence>
<proteinExistence type="predicted"/>
<dbReference type="GO" id="GO:0005886">
    <property type="term" value="C:plasma membrane"/>
    <property type="evidence" value="ECO:0007669"/>
    <property type="project" value="TreeGrafter"/>
</dbReference>
<dbReference type="InterPro" id="IPR018422">
    <property type="entry name" value="Cation/H_exchanger_CPA1"/>
</dbReference>
<dbReference type="EMBL" id="JALJOS010000008">
    <property type="protein sequence ID" value="KAK9835846.1"/>
    <property type="molecule type" value="Genomic_DNA"/>
</dbReference>
<evidence type="ECO:0000256" key="8">
    <source>
        <dbReference type="ARBA" id="ARBA00023201"/>
    </source>
</evidence>
<feature type="compositionally biased region" description="Basic and acidic residues" evidence="11">
    <location>
        <begin position="615"/>
        <end position="632"/>
    </location>
</feature>
<comment type="catalytic activity">
    <reaction evidence="10">
        <text>K(+)(in) + H(+)(out) = K(+)(out) + H(+)(in)</text>
        <dbReference type="Rhea" id="RHEA:29467"/>
        <dbReference type="ChEBI" id="CHEBI:15378"/>
        <dbReference type="ChEBI" id="CHEBI:29103"/>
    </reaction>
</comment>
<evidence type="ECO:0000256" key="4">
    <source>
        <dbReference type="ARBA" id="ARBA00022989"/>
    </source>
</evidence>
<evidence type="ECO:0000256" key="11">
    <source>
        <dbReference type="SAM" id="MobiDB-lite"/>
    </source>
</evidence>
<feature type="compositionally biased region" description="Basic and acidic residues" evidence="11">
    <location>
        <begin position="860"/>
        <end position="872"/>
    </location>
</feature>
<evidence type="ECO:0000256" key="2">
    <source>
        <dbReference type="ARBA" id="ARBA00022448"/>
    </source>
</evidence>
<protein>
    <recommendedName>
        <fullName evidence="13">Cation/H+ exchanger transmembrane domain-containing protein</fullName>
    </recommendedName>
</protein>
<feature type="compositionally biased region" description="Basic and acidic residues" evidence="11">
    <location>
        <begin position="750"/>
        <end position="760"/>
    </location>
</feature>
<keyword evidence="3 12" id="KW-0812">Transmembrane</keyword>
<dbReference type="CDD" id="cd00038">
    <property type="entry name" value="CAP_ED"/>
    <property type="match status" value="1"/>
</dbReference>
<dbReference type="GO" id="GO:0051453">
    <property type="term" value="P:regulation of intracellular pH"/>
    <property type="evidence" value="ECO:0007669"/>
    <property type="project" value="TreeGrafter"/>
</dbReference>
<feature type="region of interest" description="Disordered" evidence="11">
    <location>
        <begin position="1386"/>
        <end position="1419"/>
    </location>
</feature>
<comment type="caution">
    <text evidence="14">The sequence shown here is derived from an EMBL/GenBank/DDBJ whole genome shotgun (WGS) entry which is preliminary data.</text>
</comment>
<keyword evidence="7 12" id="KW-0472">Membrane</keyword>
<feature type="compositionally biased region" description="Polar residues" evidence="11">
    <location>
        <begin position="699"/>
        <end position="714"/>
    </location>
</feature>
<keyword evidence="15" id="KW-1185">Reference proteome</keyword>
<keyword evidence="2" id="KW-0813">Transport</keyword>
<accession>A0AAW1RQ28</accession>
<dbReference type="InterPro" id="IPR018490">
    <property type="entry name" value="cNMP-bd_dom_sf"/>
</dbReference>
<dbReference type="GO" id="GO:0015385">
    <property type="term" value="F:sodium:proton antiporter activity"/>
    <property type="evidence" value="ECO:0007669"/>
    <property type="project" value="InterPro"/>
</dbReference>
<comment type="catalytic activity">
    <reaction evidence="9">
        <text>Na(+)(in) + H(+)(out) = Na(+)(out) + H(+)(in)</text>
        <dbReference type="Rhea" id="RHEA:29419"/>
        <dbReference type="ChEBI" id="CHEBI:15378"/>
        <dbReference type="ChEBI" id="CHEBI:29101"/>
    </reaction>
</comment>
<dbReference type="Gene3D" id="6.10.140.1330">
    <property type="match status" value="1"/>
</dbReference>
<feature type="region of interest" description="Disordered" evidence="11">
    <location>
        <begin position="1314"/>
        <end position="1341"/>
    </location>
</feature>